<dbReference type="EMBL" id="CP121270">
    <property type="protein sequence ID" value="WFP24257.1"/>
    <property type="molecule type" value="Genomic_DNA"/>
</dbReference>
<dbReference type="InterPro" id="IPR036625">
    <property type="entry name" value="E3-bd_dom_sf"/>
</dbReference>
<dbReference type="GO" id="GO:0003677">
    <property type="term" value="F:DNA binding"/>
    <property type="evidence" value="ECO:0007669"/>
    <property type="project" value="UniProtKB-KW"/>
</dbReference>
<dbReference type="SMART" id="SM00891">
    <property type="entry name" value="ERCC4"/>
    <property type="match status" value="1"/>
</dbReference>
<dbReference type="Proteomes" id="UP001213504">
    <property type="component" value="Chromosome"/>
</dbReference>
<reference evidence="3" key="2">
    <citation type="submission" date="2022-01" db="EMBL/GenBank/DDBJ databases">
        <authorList>
            <person name="Sanchez-Suarez J."/>
            <person name="Villamil L."/>
            <person name="Diaz L.E."/>
        </authorList>
    </citation>
    <scope>NUCLEOTIDE SEQUENCE</scope>
    <source>
        <strain evidence="3">EUFUS-Z928</strain>
    </source>
</reference>
<evidence type="ECO:0000313" key="6">
    <source>
        <dbReference type="Proteomes" id="UP001213504"/>
    </source>
</evidence>
<reference evidence="4" key="3">
    <citation type="submission" date="2023-04" db="EMBL/GenBank/DDBJ databases">
        <title>Complete genome sequence of a phthalic acid esters degrading bacterial strain.</title>
        <authorList>
            <person name="Weng L."/>
            <person name="Jia Y."/>
            <person name="Ren L."/>
        </authorList>
    </citation>
    <scope>NUCLEOTIDE SEQUENCE</scope>
    <source>
        <strain evidence="4">RL-LY01</strain>
    </source>
</reference>
<dbReference type="SUPFAM" id="SSF52980">
    <property type="entry name" value="Restriction endonuclease-like"/>
    <property type="match status" value="1"/>
</dbReference>
<dbReference type="AlphaFoldDB" id="A0AAX3T503"/>
<dbReference type="GO" id="GO:0004518">
    <property type="term" value="F:nuclease activity"/>
    <property type="evidence" value="ECO:0007669"/>
    <property type="project" value="InterPro"/>
</dbReference>
<evidence type="ECO:0000259" key="2">
    <source>
        <dbReference type="SMART" id="SM00891"/>
    </source>
</evidence>
<dbReference type="Gene3D" id="3.40.50.10130">
    <property type="match status" value="1"/>
</dbReference>
<dbReference type="InterPro" id="IPR055370">
    <property type="entry name" value="Lsr2_DNA-bd"/>
</dbReference>
<dbReference type="Pfam" id="PF02732">
    <property type="entry name" value="ERCC4"/>
    <property type="match status" value="1"/>
</dbReference>
<dbReference type="InterPro" id="IPR011335">
    <property type="entry name" value="Restrct_endonuc-II-like"/>
</dbReference>
<evidence type="ECO:0000313" key="3">
    <source>
        <dbReference type="EMBL" id="MDF6100890.1"/>
    </source>
</evidence>
<dbReference type="InterPro" id="IPR006166">
    <property type="entry name" value="ERCC4_domain"/>
</dbReference>
<dbReference type="EMBL" id="JAKJLQ010000004">
    <property type="protein sequence ID" value="MDF6100890.1"/>
    <property type="molecule type" value="Genomic_DNA"/>
</dbReference>
<evidence type="ECO:0000313" key="4">
    <source>
        <dbReference type="EMBL" id="WFP24257.1"/>
    </source>
</evidence>
<keyword evidence="5" id="KW-1185">Reference proteome</keyword>
<name>A0AAX3T503_9ACTN</name>
<dbReference type="RefSeq" id="WP_058249882.1">
    <property type="nucleotide sequence ID" value="NZ_CBDRMI010000002.1"/>
</dbReference>
<sequence length="314" mass="35070">MPDDLIIARNPEQGSSLPFLVRIPLGSDGIVLKVRETWPRTSKVYCHRADEWPTTPQIVERLPVRSVTRRGAAIDLVLDRARENRSQFVVTRARGREMIFWQTRKTTKQARPNVTLPKARAHGQALEIVVDTGEKYAYSFGHQQATTTRHRLDAGDYAIVEDDQVVAAVERKSIDDLGNGLMKGTLTYQLAGLAGLRRAAVVVEASYSKVFTREYVSGAALAEAVAEAQVRFPTVPIVFCDNRKLAEEWTYRWLGAALHEWRLTVGSEPIVQGLHGPPATPSEIRAWARAQGIEVPSKGRIPSTVRAAWDRRND</sequence>
<dbReference type="Gene3D" id="4.10.320.10">
    <property type="entry name" value="E3-binding domain"/>
    <property type="match status" value="1"/>
</dbReference>
<evidence type="ECO:0000256" key="1">
    <source>
        <dbReference type="ARBA" id="ARBA00023125"/>
    </source>
</evidence>
<dbReference type="GO" id="GO:0006259">
    <property type="term" value="P:DNA metabolic process"/>
    <property type="evidence" value="ECO:0007669"/>
    <property type="project" value="UniProtKB-ARBA"/>
</dbReference>
<feature type="domain" description="ERCC4" evidence="2">
    <location>
        <begin position="127"/>
        <end position="207"/>
    </location>
</feature>
<dbReference type="Proteomes" id="UP001152308">
    <property type="component" value="Unassembled WGS sequence"/>
</dbReference>
<protein>
    <submittedName>
        <fullName evidence="4">ERCC4 domain-containing protein</fullName>
    </submittedName>
    <submittedName>
        <fullName evidence="3">Lsr2 family protein</fullName>
    </submittedName>
</protein>
<dbReference type="Pfam" id="PF23359">
    <property type="entry name" value="Lsr2_DNA-bd"/>
    <property type="match status" value="1"/>
</dbReference>
<keyword evidence="1" id="KW-0238">DNA-binding</keyword>
<gene>
    <name evidence="3" type="ORF">L2299_07470</name>
    <name evidence="4" type="ORF">P9A14_19320</name>
</gene>
<evidence type="ECO:0000313" key="5">
    <source>
        <dbReference type="Proteomes" id="UP001152308"/>
    </source>
</evidence>
<organism evidence="4 6">
    <name type="scientific">Gordonia hongkongensis</name>
    <dbReference type="NCBI Taxonomy" id="1701090"/>
    <lineage>
        <taxon>Bacteria</taxon>
        <taxon>Bacillati</taxon>
        <taxon>Actinomycetota</taxon>
        <taxon>Actinomycetes</taxon>
        <taxon>Mycobacteriales</taxon>
        <taxon>Gordoniaceae</taxon>
        <taxon>Gordonia</taxon>
    </lineage>
</organism>
<reference evidence="3" key="1">
    <citation type="journal article" date="2022" name="Data Brief">
        <title>Draft genome sequence data of Gordonia hongkongensis strain EUFUS-Z928 isolated from the octocoral Eunicea fusca.</title>
        <authorList>
            <person name="Sanchez-Suarez J."/>
            <person name="Diaz L."/>
            <person name="Melo-Bolivar J."/>
            <person name="Villamil L."/>
        </authorList>
    </citation>
    <scope>NUCLEOTIDE SEQUENCE</scope>
    <source>
        <strain evidence="3">EUFUS-Z928</strain>
    </source>
</reference>
<proteinExistence type="predicted"/>
<dbReference type="GO" id="GO:0016746">
    <property type="term" value="F:acyltransferase activity"/>
    <property type="evidence" value="ECO:0007669"/>
    <property type="project" value="InterPro"/>
</dbReference>
<accession>A0AAX3T503</accession>